<dbReference type="EMBL" id="WBUI01000099">
    <property type="protein sequence ID" value="KAB2926786.1"/>
    <property type="molecule type" value="Genomic_DNA"/>
</dbReference>
<dbReference type="AlphaFoldDB" id="A0A833GVS8"/>
<dbReference type="PANTHER" id="PTHR36529">
    <property type="entry name" value="SLL1095 PROTEIN"/>
    <property type="match status" value="1"/>
</dbReference>
<feature type="non-terminal residue" evidence="1">
    <location>
        <position position="1"/>
    </location>
</feature>
<dbReference type="InterPro" id="IPR029044">
    <property type="entry name" value="Nucleotide-diphossugar_trans"/>
</dbReference>
<sequence length="182" mass="19583">WLFHDGETGDALPADWTGDAAVIRPQSGGDIGERMAAAFADCFAAGIGRVILIGSDIPAIDAGLLQSAHSALEDHAAVFSPTVDGGYGLIGLRQDSFHQGMFRDIPWSTGLVMATTLQCCRQYGLAVRLLQTLLDIDTVVDLERYADEPNQYAIMTNAVVGGLVARRKKCMSCNRRVLKEIS</sequence>
<organism evidence="1 2">
    <name type="scientific">Leptonema illini</name>
    <dbReference type="NCBI Taxonomy" id="183"/>
    <lineage>
        <taxon>Bacteria</taxon>
        <taxon>Pseudomonadati</taxon>
        <taxon>Spirochaetota</taxon>
        <taxon>Spirochaetia</taxon>
        <taxon>Leptospirales</taxon>
        <taxon>Leptospiraceae</taxon>
        <taxon>Leptonema</taxon>
    </lineage>
</organism>
<dbReference type="NCBIfam" id="TIGR04282">
    <property type="entry name" value="glyco_like_cofC"/>
    <property type="match status" value="1"/>
</dbReference>
<dbReference type="PANTHER" id="PTHR36529:SF1">
    <property type="entry name" value="GLYCOSYLTRANSFERASE"/>
    <property type="match status" value="1"/>
</dbReference>
<accession>A0A833GVS8</accession>
<evidence type="ECO:0000313" key="2">
    <source>
        <dbReference type="Proteomes" id="UP000460298"/>
    </source>
</evidence>
<reference evidence="1 2" key="1">
    <citation type="submission" date="2019-10" db="EMBL/GenBank/DDBJ databases">
        <title>Extracellular Electron Transfer in a Candidatus Methanoperedens spp. Enrichment Culture.</title>
        <authorList>
            <person name="Berger S."/>
            <person name="Rangel Shaw D."/>
            <person name="Berben T."/>
            <person name="In 'T Zandt M."/>
            <person name="Frank J."/>
            <person name="Reimann J."/>
            <person name="Jetten M.S.M."/>
            <person name="Welte C.U."/>
        </authorList>
    </citation>
    <scope>NUCLEOTIDE SEQUENCE [LARGE SCALE GENOMIC DNA]</scope>
    <source>
        <strain evidence="1">SB12</strain>
    </source>
</reference>
<keyword evidence="1" id="KW-0808">Transferase</keyword>
<dbReference type="GO" id="GO:0016740">
    <property type="term" value="F:transferase activity"/>
    <property type="evidence" value="ECO:0007669"/>
    <property type="project" value="UniProtKB-KW"/>
</dbReference>
<dbReference type="Pfam" id="PF09837">
    <property type="entry name" value="DUF2064"/>
    <property type="match status" value="1"/>
</dbReference>
<dbReference type="Proteomes" id="UP000460298">
    <property type="component" value="Unassembled WGS sequence"/>
</dbReference>
<name>A0A833GVS8_9LEPT</name>
<dbReference type="SUPFAM" id="SSF53448">
    <property type="entry name" value="Nucleotide-diphospho-sugar transferases"/>
    <property type="match status" value="1"/>
</dbReference>
<evidence type="ECO:0000313" key="1">
    <source>
        <dbReference type="EMBL" id="KAB2926786.1"/>
    </source>
</evidence>
<dbReference type="Gene3D" id="3.90.550.10">
    <property type="entry name" value="Spore Coat Polysaccharide Biosynthesis Protein SpsA, Chain A"/>
    <property type="match status" value="1"/>
</dbReference>
<gene>
    <name evidence="1" type="ORF">F9K24_22955</name>
</gene>
<comment type="caution">
    <text evidence="1">The sequence shown here is derived from an EMBL/GenBank/DDBJ whole genome shotgun (WGS) entry which is preliminary data.</text>
</comment>
<proteinExistence type="predicted"/>
<dbReference type="InterPro" id="IPR018641">
    <property type="entry name" value="Trfase_1_rSAM/seldom-assoc"/>
</dbReference>
<protein>
    <submittedName>
        <fullName evidence="1">Glycosyltransferase</fullName>
    </submittedName>
</protein>